<dbReference type="InterPro" id="IPR036179">
    <property type="entry name" value="Ig-like_dom_sf"/>
</dbReference>
<dbReference type="SUPFAM" id="SSF48726">
    <property type="entry name" value="Immunoglobulin"/>
    <property type="match status" value="1"/>
</dbReference>
<dbReference type="GO" id="GO:0005576">
    <property type="term" value="C:extracellular region"/>
    <property type="evidence" value="ECO:0007669"/>
    <property type="project" value="UniProtKB-ARBA"/>
</dbReference>
<evidence type="ECO:0000259" key="6">
    <source>
        <dbReference type="PROSITE" id="PS50835"/>
    </source>
</evidence>
<dbReference type="AlphaFoldDB" id="A0A8C6GTP7"/>
<keyword evidence="5" id="KW-0732">Signal</keyword>
<reference evidence="7" key="1">
    <citation type="submission" date="2025-08" db="UniProtKB">
        <authorList>
            <consortium name="Ensembl"/>
        </authorList>
    </citation>
    <scope>IDENTIFICATION</scope>
</reference>
<evidence type="ECO:0000313" key="8">
    <source>
        <dbReference type="Proteomes" id="UP000694415"/>
    </source>
</evidence>
<protein>
    <recommendedName>
        <fullName evidence="6">Ig-like domain-containing protein</fullName>
    </recommendedName>
</protein>
<evidence type="ECO:0000256" key="5">
    <source>
        <dbReference type="SAM" id="SignalP"/>
    </source>
</evidence>
<name>A0A8C6GTP7_MUSSI</name>
<dbReference type="GO" id="GO:0002250">
    <property type="term" value="P:adaptive immune response"/>
    <property type="evidence" value="ECO:0007669"/>
    <property type="project" value="UniProtKB-KW"/>
</dbReference>
<sequence>MDMRAPAQFLAFLLLWFPGARCDIQMTQSPSSMSVSLEETVSITCRASQGISSYLSWLQQKPGKSPKTLISYATNLEDGVPSRFSGSGSGADYSLTISNLESEDFTDYCCVQYAQFPPTVIQVIT</sequence>
<keyword evidence="3" id="KW-1015">Disulfide bond</keyword>
<dbReference type="PANTHER" id="PTHR23267">
    <property type="entry name" value="IMMUNOGLOBULIN LIGHT CHAIN"/>
    <property type="match status" value="1"/>
</dbReference>
<dbReference type="Gene3D" id="2.60.40.10">
    <property type="entry name" value="Immunoglobulins"/>
    <property type="match status" value="1"/>
</dbReference>
<keyword evidence="2" id="KW-1064">Adaptive immunity</keyword>
<evidence type="ECO:0000313" key="7">
    <source>
        <dbReference type="Ensembl" id="ENSMSIP00000010522.1"/>
    </source>
</evidence>
<proteinExistence type="predicted"/>
<dbReference type="Ensembl" id="ENSMSIT00000013327.1">
    <property type="protein sequence ID" value="ENSMSIP00000010522.1"/>
    <property type="gene ID" value="ENSMSIG00000009222.1"/>
</dbReference>
<evidence type="ECO:0000256" key="3">
    <source>
        <dbReference type="ARBA" id="ARBA00023157"/>
    </source>
</evidence>
<dbReference type="GO" id="GO:0019814">
    <property type="term" value="C:immunoglobulin complex"/>
    <property type="evidence" value="ECO:0007669"/>
    <property type="project" value="UniProtKB-KW"/>
</dbReference>
<reference evidence="7" key="2">
    <citation type="submission" date="2025-09" db="UniProtKB">
        <authorList>
            <consortium name="Ensembl"/>
        </authorList>
    </citation>
    <scope>IDENTIFICATION</scope>
</reference>
<dbReference type="InterPro" id="IPR013783">
    <property type="entry name" value="Ig-like_fold"/>
</dbReference>
<evidence type="ECO:0000256" key="2">
    <source>
        <dbReference type="ARBA" id="ARBA00023130"/>
    </source>
</evidence>
<dbReference type="Proteomes" id="UP000694415">
    <property type="component" value="Unplaced"/>
</dbReference>
<accession>A0A8C6GTP7</accession>
<dbReference type="PROSITE" id="PS50835">
    <property type="entry name" value="IG_LIKE"/>
    <property type="match status" value="1"/>
</dbReference>
<feature type="signal peptide" evidence="5">
    <location>
        <begin position="1"/>
        <end position="22"/>
    </location>
</feature>
<evidence type="ECO:0000256" key="1">
    <source>
        <dbReference type="ARBA" id="ARBA00022859"/>
    </source>
</evidence>
<dbReference type="InterPro" id="IPR013106">
    <property type="entry name" value="Ig_V-set"/>
</dbReference>
<feature type="domain" description="Ig-like" evidence="6">
    <location>
        <begin position="24"/>
        <end position="110"/>
    </location>
</feature>
<keyword evidence="8" id="KW-1185">Reference proteome</keyword>
<keyword evidence="1" id="KW-0391">Immunity</keyword>
<evidence type="ECO:0000256" key="4">
    <source>
        <dbReference type="ARBA" id="ARBA00043265"/>
    </source>
</evidence>
<dbReference type="InterPro" id="IPR007110">
    <property type="entry name" value="Ig-like_dom"/>
</dbReference>
<organism evidence="7 8">
    <name type="scientific">Mus spicilegus</name>
    <name type="common">Mound-building mouse</name>
    <dbReference type="NCBI Taxonomy" id="10103"/>
    <lineage>
        <taxon>Eukaryota</taxon>
        <taxon>Metazoa</taxon>
        <taxon>Chordata</taxon>
        <taxon>Craniata</taxon>
        <taxon>Vertebrata</taxon>
        <taxon>Euteleostomi</taxon>
        <taxon>Mammalia</taxon>
        <taxon>Eutheria</taxon>
        <taxon>Euarchontoglires</taxon>
        <taxon>Glires</taxon>
        <taxon>Rodentia</taxon>
        <taxon>Myomorpha</taxon>
        <taxon>Muroidea</taxon>
        <taxon>Muridae</taxon>
        <taxon>Murinae</taxon>
        <taxon>Mus</taxon>
        <taxon>Mus</taxon>
    </lineage>
</organism>
<dbReference type="FunFam" id="2.60.40.10:FF:000212">
    <property type="entry name" value="Immunoglobulin kappa chain variable 12-38"/>
    <property type="match status" value="1"/>
</dbReference>
<dbReference type="InterPro" id="IPR050150">
    <property type="entry name" value="IgV_Light_Chain"/>
</dbReference>
<feature type="chain" id="PRO_5034634344" description="Ig-like domain-containing protein" evidence="5">
    <location>
        <begin position="23"/>
        <end position="125"/>
    </location>
</feature>
<dbReference type="Pfam" id="PF07686">
    <property type="entry name" value="V-set"/>
    <property type="match status" value="1"/>
</dbReference>
<dbReference type="InterPro" id="IPR003599">
    <property type="entry name" value="Ig_sub"/>
</dbReference>
<dbReference type="GO" id="GO:0005886">
    <property type="term" value="C:plasma membrane"/>
    <property type="evidence" value="ECO:0007669"/>
    <property type="project" value="UniProtKB-ARBA"/>
</dbReference>
<dbReference type="SMART" id="SM00409">
    <property type="entry name" value="IG"/>
    <property type="match status" value="1"/>
</dbReference>
<dbReference type="GeneTree" id="ENSGT00940000153924"/>
<dbReference type="SMART" id="SM00406">
    <property type="entry name" value="IGv"/>
    <property type="match status" value="1"/>
</dbReference>
<keyword evidence="4" id="KW-1280">Immunoglobulin</keyword>